<dbReference type="RefSeq" id="XP_502309.3">
    <property type="nucleotide sequence ID" value="XM_502309.3"/>
</dbReference>
<dbReference type="SMART" id="SM00679">
    <property type="entry name" value="CTNS"/>
    <property type="match status" value="2"/>
</dbReference>
<dbReference type="Gene3D" id="1.20.1280.290">
    <property type="match status" value="2"/>
</dbReference>
<dbReference type="OMA" id="FYQHYVL"/>
<comment type="similarity">
    <text evidence="5">Belongs to the laat-1 family.</text>
</comment>
<keyword evidence="4 7" id="KW-0472">Membrane</keyword>
<dbReference type="KEGG" id="yli:2910485"/>
<evidence type="ECO:0000256" key="7">
    <source>
        <dbReference type="SAM" id="Phobius"/>
    </source>
</evidence>
<dbReference type="VEuPathDB" id="FungiDB:YALI1_D02316g"/>
<protein>
    <recommendedName>
        <fullName evidence="10">Vacuolar amino acid transporter YPQ3</fullName>
    </recommendedName>
</protein>
<organism evidence="8 9">
    <name type="scientific">Yarrowia lipolytica</name>
    <name type="common">Candida lipolytica</name>
    <dbReference type="NCBI Taxonomy" id="4952"/>
    <lineage>
        <taxon>Eukaryota</taxon>
        <taxon>Fungi</taxon>
        <taxon>Dikarya</taxon>
        <taxon>Ascomycota</taxon>
        <taxon>Saccharomycotina</taxon>
        <taxon>Dipodascomycetes</taxon>
        <taxon>Dipodascales</taxon>
        <taxon>Dipodascales incertae sedis</taxon>
        <taxon>Yarrowia</taxon>
    </lineage>
</organism>
<dbReference type="PANTHER" id="PTHR16201">
    <property type="entry name" value="SEVEN TRANSMEMBRANE PROTEIN 1-RELATED"/>
    <property type="match status" value="1"/>
</dbReference>
<feature type="transmembrane region" description="Helical" evidence="7">
    <location>
        <begin position="12"/>
        <end position="31"/>
    </location>
</feature>
<dbReference type="GO" id="GO:0034488">
    <property type="term" value="P:basic amino acid transmembrane export from vacuole"/>
    <property type="evidence" value="ECO:0007669"/>
    <property type="project" value="TreeGrafter"/>
</dbReference>
<dbReference type="InterPro" id="IPR006603">
    <property type="entry name" value="PQ-loop_rpt"/>
</dbReference>
<sequence>MREEALKLISQGLTQLCIVIWVVALAYQCYANFRNKRVDGFSFGFLLCWIGGDTFALWGALLTHQLPFQIFLATYYCGIDAILLSQYFYYETLGYGAHKMESTGPEVTEIEVLDGYTNTPIELERKGKAPIEIRTKKATPGGLSVTPSPNYYSISASSSSVPKFIPGSVTKAFLAASFGASRAAAAPIVMKGVKTVVDNTDAHMSTAAIPLLSALTLGIFVSYTSSLLYTVSRIPQVYKNYKRQSTENMGLAMFIAACCGNATYSMSIFAIGLTLEESVRRAFFIKEAPFVGAASITVLFDFVIFWQRWKYGEGRKAETLPLLA</sequence>
<evidence type="ECO:0000256" key="6">
    <source>
        <dbReference type="ARBA" id="ARBA00050768"/>
    </source>
</evidence>
<accession>A0A1D8NCU2</accession>
<dbReference type="Proteomes" id="UP000182444">
    <property type="component" value="Chromosome 1D"/>
</dbReference>
<dbReference type="GeneID" id="2910485"/>
<evidence type="ECO:0000256" key="1">
    <source>
        <dbReference type="ARBA" id="ARBA00004141"/>
    </source>
</evidence>
<evidence type="ECO:0000313" key="9">
    <source>
        <dbReference type="Proteomes" id="UP000182444"/>
    </source>
</evidence>
<feature type="transmembrane region" description="Helical" evidence="7">
    <location>
        <begin position="68"/>
        <end position="90"/>
    </location>
</feature>
<evidence type="ECO:0000313" key="8">
    <source>
        <dbReference type="EMBL" id="AOW03454.1"/>
    </source>
</evidence>
<evidence type="ECO:0000256" key="3">
    <source>
        <dbReference type="ARBA" id="ARBA00022989"/>
    </source>
</evidence>
<dbReference type="EMBL" id="CP017556">
    <property type="protein sequence ID" value="AOW03454.1"/>
    <property type="molecule type" value="Genomic_DNA"/>
</dbReference>
<evidence type="ECO:0008006" key="10">
    <source>
        <dbReference type="Google" id="ProtNLM"/>
    </source>
</evidence>
<dbReference type="FunFam" id="1.20.1280.290:FF:000009">
    <property type="entry name" value="PQ loop repeat family protein"/>
    <property type="match status" value="1"/>
</dbReference>
<dbReference type="PANTHER" id="PTHR16201:SF34">
    <property type="entry name" value="LYSOSOMAL AMINO ACID TRANSPORTER 1"/>
    <property type="match status" value="1"/>
</dbReference>
<feature type="transmembrane region" description="Helical" evidence="7">
    <location>
        <begin position="209"/>
        <end position="231"/>
    </location>
</feature>
<comment type="subcellular location">
    <subcellularLocation>
        <location evidence="1">Membrane</location>
        <topology evidence="1">Multi-pass membrane protein</topology>
    </subcellularLocation>
</comment>
<proteinExistence type="inferred from homology"/>
<dbReference type="eggNOG" id="KOG2913">
    <property type="taxonomic scope" value="Eukaryota"/>
</dbReference>
<dbReference type="InterPro" id="IPR051415">
    <property type="entry name" value="LAAT-1"/>
</dbReference>
<keyword evidence="3 7" id="KW-1133">Transmembrane helix</keyword>
<keyword evidence="2 7" id="KW-0812">Transmembrane</keyword>
<comment type="catalytic activity">
    <reaction evidence="6">
        <text>L-histidine(out) + L-arginine(in) = L-histidine(in) + L-arginine(out)</text>
        <dbReference type="Rhea" id="RHEA:71063"/>
        <dbReference type="ChEBI" id="CHEBI:32682"/>
        <dbReference type="ChEBI" id="CHEBI:57595"/>
    </reaction>
</comment>
<feature type="transmembrane region" description="Helical" evidence="7">
    <location>
        <begin position="43"/>
        <end position="62"/>
    </location>
</feature>
<dbReference type="VEuPathDB" id="FungiDB:YALI0_D02046g"/>
<reference evidence="8 9" key="1">
    <citation type="journal article" date="2016" name="PLoS ONE">
        <title>Sequence Assembly of Yarrowia lipolytica Strain W29/CLIB89 Shows Transposable Element Diversity.</title>
        <authorList>
            <person name="Magnan C."/>
            <person name="Yu J."/>
            <person name="Chang I."/>
            <person name="Jahn E."/>
            <person name="Kanomata Y."/>
            <person name="Wu J."/>
            <person name="Zeller M."/>
            <person name="Oakes M."/>
            <person name="Baldi P."/>
            <person name="Sandmeyer S."/>
        </authorList>
    </citation>
    <scope>NUCLEOTIDE SEQUENCE [LARGE SCALE GENOMIC DNA]</scope>
    <source>
        <strain evidence="9">CLIB89(W29)</strain>
    </source>
</reference>
<feature type="transmembrane region" description="Helical" evidence="7">
    <location>
        <begin position="251"/>
        <end position="275"/>
    </location>
</feature>
<dbReference type="GO" id="GO:0015174">
    <property type="term" value="F:basic amino acid transmembrane transporter activity"/>
    <property type="evidence" value="ECO:0007669"/>
    <property type="project" value="TreeGrafter"/>
</dbReference>
<evidence type="ECO:0000256" key="4">
    <source>
        <dbReference type="ARBA" id="ARBA00023136"/>
    </source>
</evidence>
<evidence type="ECO:0000256" key="5">
    <source>
        <dbReference type="ARBA" id="ARBA00038039"/>
    </source>
</evidence>
<dbReference type="GO" id="GO:0000329">
    <property type="term" value="C:fungal-type vacuole membrane"/>
    <property type="evidence" value="ECO:0007669"/>
    <property type="project" value="TreeGrafter"/>
</dbReference>
<evidence type="ECO:0000256" key="2">
    <source>
        <dbReference type="ARBA" id="ARBA00022692"/>
    </source>
</evidence>
<name>A0A1D8NCU2_YARLL</name>
<dbReference type="AlphaFoldDB" id="A0A1D8NCU2"/>
<feature type="transmembrane region" description="Helical" evidence="7">
    <location>
        <begin position="287"/>
        <end position="306"/>
    </location>
</feature>
<gene>
    <name evidence="8" type="ORF">YALI1_D02316g</name>
</gene>
<dbReference type="Pfam" id="PF04193">
    <property type="entry name" value="PQ-loop"/>
    <property type="match status" value="2"/>
</dbReference>